<feature type="compositionally biased region" description="Basic and acidic residues" evidence="1">
    <location>
        <begin position="234"/>
        <end position="246"/>
    </location>
</feature>
<accession>A0A1L7WJR1</accession>
<dbReference type="STRING" id="576137.A0A1L7WJR1"/>
<protein>
    <submittedName>
        <fullName evidence="2">Uncharacterized protein</fullName>
    </submittedName>
</protein>
<dbReference type="Proteomes" id="UP000184330">
    <property type="component" value="Unassembled WGS sequence"/>
</dbReference>
<sequence length="267" mass="29981">MAERLGYWLHDGDDVPVGFGISQRRAVSPESISGPPPLSKKSATSHTLPSTRSTVSSSSGSRQSSGSDVSSRKSSTSTAPSTAPSEHGPAPWHIHVTNTTVAVAPIAARYYLPCDFAFVGCTVTFRPEEYGAWVTHSLSHFERAGPPPKVICTFCDDDEATFETNGDRVLNWRTRMFHVAEHFENGKTYDDLRPDFFVVEHMRKNGLLSEEDFKLAMEFTERPNCDGLVPADFKTPETRKREERDNANVQVYDQRKEDRQRRKNGRR</sequence>
<feature type="compositionally biased region" description="Low complexity" evidence="1">
    <location>
        <begin position="50"/>
        <end position="85"/>
    </location>
</feature>
<organism evidence="2 3">
    <name type="scientific">Phialocephala subalpina</name>
    <dbReference type="NCBI Taxonomy" id="576137"/>
    <lineage>
        <taxon>Eukaryota</taxon>
        <taxon>Fungi</taxon>
        <taxon>Dikarya</taxon>
        <taxon>Ascomycota</taxon>
        <taxon>Pezizomycotina</taxon>
        <taxon>Leotiomycetes</taxon>
        <taxon>Helotiales</taxon>
        <taxon>Mollisiaceae</taxon>
        <taxon>Phialocephala</taxon>
        <taxon>Phialocephala fortinii species complex</taxon>
    </lineage>
</organism>
<name>A0A1L7WJR1_9HELO</name>
<dbReference type="EMBL" id="FJOG01000003">
    <property type="protein sequence ID" value="CZR52988.1"/>
    <property type="molecule type" value="Genomic_DNA"/>
</dbReference>
<feature type="region of interest" description="Disordered" evidence="1">
    <location>
        <begin position="1"/>
        <end position="92"/>
    </location>
</feature>
<dbReference type="AlphaFoldDB" id="A0A1L7WJR1"/>
<keyword evidence="3" id="KW-1185">Reference proteome</keyword>
<reference evidence="2 3" key="1">
    <citation type="submission" date="2016-03" db="EMBL/GenBank/DDBJ databases">
        <authorList>
            <person name="Ploux O."/>
        </authorList>
    </citation>
    <scope>NUCLEOTIDE SEQUENCE [LARGE SCALE GENOMIC DNA]</scope>
    <source>
        <strain evidence="2 3">UAMH 11012</strain>
    </source>
</reference>
<gene>
    <name evidence="2" type="ORF">PAC_02866</name>
</gene>
<evidence type="ECO:0000313" key="2">
    <source>
        <dbReference type="EMBL" id="CZR52988.1"/>
    </source>
</evidence>
<proteinExistence type="predicted"/>
<evidence type="ECO:0000313" key="3">
    <source>
        <dbReference type="Proteomes" id="UP000184330"/>
    </source>
</evidence>
<feature type="region of interest" description="Disordered" evidence="1">
    <location>
        <begin position="227"/>
        <end position="267"/>
    </location>
</feature>
<evidence type="ECO:0000256" key="1">
    <source>
        <dbReference type="SAM" id="MobiDB-lite"/>
    </source>
</evidence>
<dbReference type="OrthoDB" id="409136at2759"/>